<comment type="caution">
    <text evidence="1">The sequence shown here is derived from an EMBL/GenBank/DDBJ whole genome shotgun (WGS) entry which is preliminary data.</text>
</comment>
<organism evidence="1 2">
    <name type="scientific">Pleurodeles waltl</name>
    <name type="common">Iberian ribbed newt</name>
    <dbReference type="NCBI Taxonomy" id="8319"/>
    <lineage>
        <taxon>Eukaryota</taxon>
        <taxon>Metazoa</taxon>
        <taxon>Chordata</taxon>
        <taxon>Craniata</taxon>
        <taxon>Vertebrata</taxon>
        <taxon>Euteleostomi</taxon>
        <taxon>Amphibia</taxon>
        <taxon>Batrachia</taxon>
        <taxon>Caudata</taxon>
        <taxon>Salamandroidea</taxon>
        <taxon>Salamandridae</taxon>
        <taxon>Pleurodelinae</taxon>
        <taxon>Pleurodeles</taxon>
    </lineage>
</organism>
<evidence type="ECO:0000313" key="1">
    <source>
        <dbReference type="EMBL" id="KAJ1194489.1"/>
    </source>
</evidence>
<sequence length="255" mass="27441">MGKGFPPLPGAQPRTRDPRRCHLERGIGTLSRRSGHRLGLRDSPAHAARWMVALRWLPGPYELSPGLLSAELGGAAPRAEDHTFWGGPHVLGPDSVAPQPGGLGEYVPRPGTHVWRAGAGSFLRSPGRRALVRTALGFNRRDEARPPTGSGAAHTGAWAERSGAVLGADFQMIHGDDNSYAVYRVYRISGPLPPSPFTAFWFGARLNRRAFYAAAFLRPCQRAVFLHVSDLQEGSPGHCAASEVVSSWCSPALGE</sequence>
<keyword evidence="2" id="KW-1185">Reference proteome</keyword>
<proteinExistence type="predicted"/>
<dbReference type="AlphaFoldDB" id="A0AAV7V1L8"/>
<accession>A0AAV7V1L8</accession>
<gene>
    <name evidence="1" type="ORF">NDU88_003777</name>
</gene>
<evidence type="ECO:0000313" key="2">
    <source>
        <dbReference type="Proteomes" id="UP001066276"/>
    </source>
</evidence>
<dbReference type="EMBL" id="JANPWB010000004">
    <property type="protein sequence ID" value="KAJ1194489.1"/>
    <property type="molecule type" value="Genomic_DNA"/>
</dbReference>
<dbReference type="Proteomes" id="UP001066276">
    <property type="component" value="Chromosome 2_2"/>
</dbReference>
<name>A0AAV7V1L8_PLEWA</name>
<reference evidence="1" key="1">
    <citation type="journal article" date="2022" name="bioRxiv">
        <title>Sequencing and chromosome-scale assembly of the giantPleurodeles waltlgenome.</title>
        <authorList>
            <person name="Brown T."/>
            <person name="Elewa A."/>
            <person name="Iarovenko S."/>
            <person name="Subramanian E."/>
            <person name="Araus A.J."/>
            <person name="Petzold A."/>
            <person name="Susuki M."/>
            <person name="Suzuki K.-i.T."/>
            <person name="Hayashi T."/>
            <person name="Toyoda A."/>
            <person name="Oliveira C."/>
            <person name="Osipova E."/>
            <person name="Leigh N.D."/>
            <person name="Simon A."/>
            <person name="Yun M.H."/>
        </authorList>
    </citation>
    <scope>NUCLEOTIDE SEQUENCE</scope>
    <source>
        <strain evidence="1">20211129_DDA</strain>
        <tissue evidence="1">Liver</tissue>
    </source>
</reference>
<protein>
    <submittedName>
        <fullName evidence="1">Uncharacterized protein</fullName>
    </submittedName>
</protein>